<keyword evidence="4" id="KW-0309">Germination</keyword>
<reference evidence="9" key="1">
    <citation type="journal article" date="2023" name="J. Hazard. Mater.">
        <title>Anaerobic biodegradation of pyrene and benzo[a]pyrene by a new sulfate-reducing Desulforamulus aquiferis strain DSA.</title>
        <authorList>
            <person name="Zhang Z."/>
            <person name="Sun J."/>
            <person name="Gong X."/>
            <person name="Wang C."/>
            <person name="Wang H."/>
        </authorList>
    </citation>
    <scope>NUCLEOTIDE SEQUENCE</scope>
    <source>
        <strain evidence="9">DSA</strain>
    </source>
</reference>
<dbReference type="Gene3D" id="1.20.1740.10">
    <property type="entry name" value="Amino acid/polyamine transporter I"/>
    <property type="match status" value="1"/>
</dbReference>
<comment type="similarity">
    <text evidence="2">Belongs to the amino acid-polyamine-organocation (APC) superfamily. Spore germination protein (SGP) (TC 2.A.3.9) family.</text>
</comment>
<evidence type="ECO:0000256" key="3">
    <source>
        <dbReference type="ARBA" id="ARBA00022448"/>
    </source>
</evidence>
<feature type="transmembrane region" description="Helical" evidence="8">
    <location>
        <begin position="41"/>
        <end position="62"/>
    </location>
</feature>
<keyword evidence="7 8" id="KW-0472">Membrane</keyword>
<accession>A0AAW7ZAT7</accession>
<organism evidence="9 10">
    <name type="scientific">Desulforamulus aquiferis</name>
    <dbReference type="NCBI Taxonomy" id="1397668"/>
    <lineage>
        <taxon>Bacteria</taxon>
        <taxon>Bacillati</taxon>
        <taxon>Bacillota</taxon>
        <taxon>Clostridia</taxon>
        <taxon>Eubacteriales</taxon>
        <taxon>Peptococcaceae</taxon>
        <taxon>Desulforamulus</taxon>
    </lineage>
</organism>
<dbReference type="Pfam" id="PF03845">
    <property type="entry name" value="Spore_permease"/>
    <property type="match status" value="1"/>
</dbReference>
<evidence type="ECO:0000256" key="5">
    <source>
        <dbReference type="ARBA" id="ARBA00022692"/>
    </source>
</evidence>
<feature type="transmembrane region" description="Helical" evidence="8">
    <location>
        <begin position="86"/>
        <end position="107"/>
    </location>
</feature>
<evidence type="ECO:0000256" key="7">
    <source>
        <dbReference type="ARBA" id="ARBA00023136"/>
    </source>
</evidence>
<dbReference type="NCBIfam" id="TIGR00912">
    <property type="entry name" value="2A0309"/>
    <property type="match status" value="1"/>
</dbReference>
<evidence type="ECO:0000256" key="4">
    <source>
        <dbReference type="ARBA" id="ARBA00022544"/>
    </source>
</evidence>
<gene>
    <name evidence="9" type="ORF">P6N53_04735</name>
</gene>
<protein>
    <submittedName>
        <fullName evidence="9">Endospore germination permease</fullName>
    </submittedName>
</protein>
<evidence type="ECO:0000256" key="1">
    <source>
        <dbReference type="ARBA" id="ARBA00004141"/>
    </source>
</evidence>
<comment type="subcellular location">
    <subcellularLocation>
        <location evidence="1">Membrane</location>
        <topology evidence="1">Multi-pass membrane protein</topology>
    </subcellularLocation>
</comment>
<dbReference type="GO" id="GO:0016020">
    <property type="term" value="C:membrane"/>
    <property type="evidence" value="ECO:0007669"/>
    <property type="project" value="UniProtKB-SubCell"/>
</dbReference>
<keyword evidence="6 8" id="KW-1133">Transmembrane helix</keyword>
<evidence type="ECO:0000256" key="6">
    <source>
        <dbReference type="ARBA" id="ARBA00022989"/>
    </source>
</evidence>
<feature type="transmembrane region" description="Helical" evidence="8">
    <location>
        <begin position="216"/>
        <end position="239"/>
    </location>
</feature>
<dbReference type="EMBL" id="JARPTC010000005">
    <property type="protein sequence ID" value="MDO7786526.1"/>
    <property type="molecule type" value="Genomic_DNA"/>
</dbReference>
<dbReference type="InterPro" id="IPR004761">
    <property type="entry name" value="Spore_GerAB"/>
</dbReference>
<feature type="transmembrane region" description="Helical" evidence="8">
    <location>
        <begin position="268"/>
        <end position="289"/>
    </location>
</feature>
<keyword evidence="10" id="KW-1185">Reference proteome</keyword>
<dbReference type="RefSeq" id="WP_304541573.1">
    <property type="nucleotide sequence ID" value="NZ_JARPTC010000005.1"/>
</dbReference>
<name>A0AAW7ZAT7_9FIRM</name>
<evidence type="ECO:0000313" key="10">
    <source>
        <dbReference type="Proteomes" id="UP001172911"/>
    </source>
</evidence>
<keyword evidence="3" id="KW-0813">Transport</keyword>
<sequence length="363" mass="40058">MNEQAYKITSKQLIFILIGATIGVGILTVTSTAVRESQQDAWISILMGALPLVVGIYSMHLIGSRFPDLTFAEYCEIILGKWPGKLLALVFVVYSLAFAAIVTRLFVNILKIYLFPETPIWALSALILFTSAYLASKDARVIGRVNELMFFESLVLLAFILGAVPKVELSFFQPIGDAGMANILKGAYQTLFAILGIEILLVIYPMVQRKNEIVKAGLTAVAIISGIYLLVVFVVLGLFGPNAAEKLRFGLMVLLKTYNAPVIERAEFFFIIFWVFVAFRPVANMFFAGRYTVEKILNINSPGWVTLALFPIIFLSSLFPGNFDKILGLSTTIGYLGLLFMIVIPVILWFTAILRGVGGKKVA</sequence>
<evidence type="ECO:0000313" key="9">
    <source>
        <dbReference type="EMBL" id="MDO7786526.1"/>
    </source>
</evidence>
<keyword evidence="5 8" id="KW-0812">Transmembrane</keyword>
<evidence type="ECO:0000256" key="8">
    <source>
        <dbReference type="SAM" id="Phobius"/>
    </source>
</evidence>
<dbReference type="AlphaFoldDB" id="A0AAW7ZAT7"/>
<feature type="transmembrane region" description="Helical" evidence="8">
    <location>
        <begin position="187"/>
        <end position="204"/>
    </location>
</feature>
<feature type="transmembrane region" description="Helical" evidence="8">
    <location>
        <begin position="148"/>
        <end position="167"/>
    </location>
</feature>
<evidence type="ECO:0000256" key="2">
    <source>
        <dbReference type="ARBA" id="ARBA00007998"/>
    </source>
</evidence>
<feature type="transmembrane region" description="Helical" evidence="8">
    <location>
        <begin position="119"/>
        <end position="136"/>
    </location>
</feature>
<dbReference type="PANTHER" id="PTHR34975">
    <property type="entry name" value="SPORE GERMINATION PROTEIN A2"/>
    <property type="match status" value="1"/>
</dbReference>
<reference evidence="9" key="2">
    <citation type="submission" date="2023-03" db="EMBL/GenBank/DDBJ databases">
        <authorList>
            <person name="Zhang Z."/>
        </authorList>
    </citation>
    <scope>NUCLEOTIDE SEQUENCE</scope>
    <source>
        <strain evidence="9">DSA</strain>
    </source>
</reference>
<dbReference type="GO" id="GO:0009847">
    <property type="term" value="P:spore germination"/>
    <property type="evidence" value="ECO:0007669"/>
    <property type="project" value="InterPro"/>
</dbReference>
<dbReference type="PANTHER" id="PTHR34975:SF2">
    <property type="entry name" value="SPORE GERMINATION PROTEIN A2"/>
    <property type="match status" value="1"/>
</dbReference>
<proteinExistence type="inferred from homology"/>
<dbReference type="Proteomes" id="UP001172911">
    <property type="component" value="Unassembled WGS sequence"/>
</dbReference>
<feature type="transmembrane region" description="Helical" evidence="8">
    <location>
        <begin position="301"/>
        <end position="321"/>
    </location>
</feature>
<feature type="transmembrane region" description="Helical" evidence="8">
    <location>
        <begin position="12"/>
        <end position="29"/>
    </location>
</feature>
<comment type="caution">
    <text evidence="9">The sequence shown here is derived from an EMBL/GenBank/DDBJ whole genome shotgun (WGS) entry which is preliminary data.</text>
</comment>
<feature type="transmembrane region" description="Helical" evidence="8">
    <location>
        <begin position="333"/>
        <end position="354"/>
    </location>
</feature>